<feature type="region of interest" description="Disordered" evidence="1">
    <location>
        <begin position="35"/>
        <end position="206"/>
    </location>
</feature>
<dbReference type="AlphaFoldDB" id="K0TNI8"/>
<gene>
    <name evidence="2" type="ORF">THAOC_04796</name>
</gene>
<evidence type="ECO:0000256" key="1">
    <source>
        <dbReference type="SAM" id="MobiDB-lite"/>
    </source>
</evidence>
<evidence type="ECO:0000313" key="3">
    <source>
        <dbReference type="Proteomes" id="UP000266841"/>
    </source>
</evidence>
<feature type="compositionally biased region" description="Low complexity" evidence="1">
    <location>
        <begin position="132"/>
        <end position="146"/>
    </location>
</feature>
<organism evidence="2 3">
    <name type="scientific">Thalassiosira oceanica</name>
    <name type="common">Marine diatom</name>
    <dbReference type="NCBI Taxonomy" id="159749"/>
    <lineage>
        <taxon>Eukaryota</taxon>
        <taxon>Sar</taxon>
        <taxon>Stramenopiles</taxon>
        <taxon>Ochrophyta</taxon>
        <taxon>Bacillariophyta</taxon>
        <taxon>Coscinodiscophyceae</taxon>
        <taxon>Thalassiosirophycidae</taxon>
        <taxon>Thalassiosirales</taxon>
        <taxon>Thalassiosiraceae</taxon>
        <taxon>Thalassiosira</taxon>
    </lineage>
</organism>
<accession>K0TNI8</accession>
<evidence type="ECO:0000313" key="2">
    <source>
        <dbReference type="EMBL" id="EJK73572.1"/>
    </source>
</evidence>
<name>K0TNI8_THAOC</name>
<feature type="compositionally biased region" description="Pro residues" evidence="1">
    <location>
        <begin position="104"/>
        <end position="113"/>
    </location>
</feature>
<reference evidence="2 3" key="1">
    <citation type="journal article" date="2012" name="Genome Biol.">
        <title>Genome and low-iron response of an oceanic diatom adapted to chronic iron limitation.</title>
        <authorList>
            <person name="Lommer M."/>
            <person name="Specht M."/>
            <person name="Roy A.S."/>
            <person name="Kraemer L."/>
            <person name="Andreson R."/>
            <person name="Gutowska M.A."/>
            <person name="Wolf J."/>
            <person name="Bergner S.V."/>
            <person name="Schilhabel M.B."/>
            <person name="Klostermeier U.C."/>
            <person name="Beiko R.G."/>
            <person name="Rosenstiel P."/>
            <person name="Hippler M."/>
            <person name="Laroche J."/>
        </authorList>
    </citation>
    <scope>NUCLEOTIDE SEQUENCE [LARGE SCALE GENOMIC DNA]</scope>
    <source>
        <strain evidence="2 3">CCMP1005</strain>
    </source>
</reference>
<sequence length="206" mass="21794">MFASSQVTQSSSVRSWAKCCSESNLEFHRLTAGEGESAARFPHPSLARSSGTGHFRTADYPGESRGPKQGIASKTVHHPRSKIKDVATAAFLNSNEEPPRSDDAPPPGPPPVRVPRGRVGRVRRPAAPPAGLPDLPGPTVRAVVHVVRGRRRHAPGPPCDAGGGLLLGGRGRRSRADPGRVHPVGAEGVPRPTRGVVRPGQCRRGR</sequence>
<feature type="compositionally biased region" description="Basic residues" evidence="1">
    <location>
        <begin position="115"/>
        <end position="124"/>
    </location>
</feature>
<comment type="caution">
    <text evidence="2">The sequence shown here is derived from an EMBL/GenBank/DDBJ whole genome shotgun (WGS) entry which is preliminary data.</text>
</comment>
<protein>
    <submittedName>
        <fullName evidence="2">Uncharacterized protein</fullName>
    </submittedName>
</protein>
<dbReference type="Proteomes" id="UP000266841">
    <property type="component" value="Unassembled WGS sequence"/>
</dbReference>
<proteinExistence type="predicted"/>
<dbReference type="EMBL" id="AGNL01004389">
    <property type="protein sequence ID" value="EJK73572.1"/>
    <property type="molecule type" value="Genomic_DNA"/>
</dbReference>
<keyword evidence="3" id="KW-1185">Reference proteome</keyword>